<dbReference type="InterPro" id="IPR003594">
    <property type="entry name" value="HATPase_dom"/>
</dbReference>
<evidence type="ECO:0000256" key="11">
    <source>
        <dbReference type="ARBA" id="ARBA00023136"/>
    </source>
</evidence>
<dbReference type="SUPFAM" id="SSF55874">
    <property type="entry name" value="ATPase domain of HSP90 chaperone/DNA topoisomerase II/histidine kinase"/>
    <property type="match status" value="1"/>
</dbReference>
<proteinExistence type="predicted"/>
<keyword evidence="8 16" id="KW-0418">Kinase</keyword>
<dbReference type="InterPro" id="IPR003661">
    <property type="entry name" value="HisK_dim/P_dom"/>
</dbReference>
<dbReference type="InterPro" id="IPR036890">
    <property type="entry name" value="HATPase_C_sf"/>
</dbReference>
<evidence type="ECO:0000313" key="16">
    <source>
        <dbReference type="EMBL" id="TFB91290.1"/>
    </source>
</evidence>
<gene>
    <name evidence="16" type="ORF">E3O44_00035</name>
</gene>
<dbReference type="EMBL" id="SOFG01000001">
    <property type="protein sequence ID" value="TFB91290.1"/>
    <property type="molecule type" value="Genomic_DNA"/>
</dbReference>
<feature type="region of interest" description="Disordered" evidence="12">
    <location>
        <begin position="283"/>
        <end position="303"/>
    </location>
</feature>
<evidence type="ECO:0000256" key="3">
    <source>
        <dbReference type="ARBA" id="ARBA00012438"/>
    </source>
</evidence>
<dbReference type="Proteomes" id="UP000297608">
    <property type="component" value="Unassembled WGS sequence"/>
</dbReference>
<evidence type="ECO:0000256" key="2">
    <source>
        <dbReference type="ARBA" id="ARBA00004651"/>
    </source>
</evidence>
<evidence type="ECO:0000256" key="8">
    <source>
        <dbReference type="ARBA" id="ARBA00022777"/>
    </source>
</evidence>
<dbReference type="Pfam" id="PF00512">
    <property type="entry name" value="HisKA"/>
    <property type="match status" value="1"/>
</dbReference>
<dbReference type="SUPFAM" id="SSF103190">
    <property type="entry name" value="Sensory domain-like"/>
    <property type="match status" value="1"/>
</dbReference>
<evidence type="ECO:0000259" key="15">
    <source>
        <dbReference type="PROSITE" id="PS50885"/>
    </source>
</evidence>
<dbReference type="InterPro" id="IPR005467">
    <property type="entry name" value="His_kinase_dom"/>
</dbReference>
<dbReference type="InterPro" id="IPR003660">
    <property type="entry name" value="HAMP_dom"/>
</dbReference>
<dbReference type="Gene3D" id="3.30.450.20">
    <property type="entry name" value="PAS domain"/>
    <property type="match status" value="1"/>
</dbReference>
<feature type="domain" description="HAMP" evidence="15">
    <location>
        <begin position="195"/>
        <end position="248"/>
    </location>
</feature>
<dbReference type="EC" id="2.7.13.3" evidence="3"/>
<keyword evidence="6" id="KW-0808">Transferase</keyword>
<dbReference type="SMART" id="SM00387">
    <property type="entry name" value="HATPase_c"/>
    <property type="match status" value="1"/>
</dbReference>
<evidence type="ECO:0000256" key="12">
    <source>
        <dbReference type="SAM" id="MobiDB-lite"/>
    </source>
</evidence>
<dbReference type="InterPro" id="IPR004358">
    <property type="entry name" value="Sig_transdc_His_kin-like_C"/>
</dbReference>
<dbReference type="SUPFAM" id="SSF158472">
    <property type="entry name" value="HAMP domain-like"/>
    <property type="match status" value="1"/>
</dbReference>
<dbReference type="CDD" id="cd06225">
    <property type="entry name" value="HAMP"/>
    <property type="match status" value="1"/>
</dbReference>
<feature type="transmembrane region" description="Helical" evidence="13">
    <location>
        <begin position="172"/>
        <end position="193"/>
    </location>
</feature>
<name>A0ABY2IK78_9MICO</name>
<dbReference type="PROSITE" id="PS50885">
    <property type="entry name" value="HAMP"/>
    <property type="match status" value="1"/>
</dbReference>
<keyword evidence="4" id="KW-1003">Cell membrane</keyword>
<evidence type="ECO:0000256" key="13">
    <source>
        <dbReference type="SAM" id="Phobius"/>
    </source>
</evidence>
<keyword evidence="7 13" id="KW-0812">Transmembrane</keyword>
<keyword evidence="9 13" id="KW-1133">Transmembrane helix</keyword>
<evidence type="ECO:0000256" key="5">
    <source>
        <dbReference type="ARBA" id="ARBA00022553"/>
    </source>
</evidence>
<evidence type="ECO:0000256" key="9">
    <source>
        <dbReference type="ARBA" id="ARBA00022989"/>
    </source>
</evidence>
<evidence type="ECO:0000313" key="17">
    <source>
        <dbReference type="Proteomes" id="UP000297608"/>
    </source>
</evidence>
<dbReference type="GO" id="GO:0016301">
    <property type="term" value="F:kinase activity"/>
    <property type="evidence" value="ECO:0007669"/>
    <property type="project" value="UniProtKB-KW"/>
</dbReference>
<comment type="subcellular location">
    <subcellularLocation>
        <location evidence="2">Cell membrane</location>
        <topology evidence="2">Multi-pass membrane protein</topology>
    </subcellularLocation>
</comment>
<dbReference type="Gene3D" id="3.30.565.10">
    <property type="entry name" value="Histidine kinase-like ATPase, C-terminal domain"/>
    <property type="match status" value="1"/>
</dbReference>
<dbReference type="SMART" id="SM00304">
    <property type="entry name" value="HAMP"/>
    <property type="match status" value="1"/>
</dbReference>
<dbReference type="SUPFAM" id="SSF47384">
    <property type="entry name" value="Homodimeric domain of signal transducing histidine kinase"/>
    <property type="match status" value="1"/>
</dbReference>
<dbReference type="PANTHER" id="PTHR45436:SF5">
    <property type="entry name" value="SENSOR HISTIDINE KINASE TRCS"/>
    <property type="match status" value="1"/>
</dbReference>
<keyword evidence="5" id="KW-0597">Phosphoprotein</keyword>
<dbReference type="PROSITE" id="PS50109">
    <property type="entry name" value="HIS_KIN"/>
    <property type="match status" value="1"/>
</dbReference>
<reference evidence="16 17" key="1">
    <citation type="submission" date="2019-03" db="EMBL/GenBank/DDBJ databases">
        <title>Genomics of glacier-inhabiting Cryobacterium strains.</title>
        <authorList>
            <person name="Liu Q."/>
            <person name="Xin Y.-H."/>
        </authorList>
    </citation>
    <scope>NUCLEOTIDE SEQUENCE [LARGE SCALE GENOMIC DNA]</scope>
    <source>
        <strain evidence="16 17">MDB2-B</strain>
    </source>
</reference>
<evidence type="ECO:0000259" key="14">
    <source>
        <dbReference type="PROSITE" id="PS50109"/>
    </source>
</evidence>
<dbReference type="CDD" id="cd00082">
    <property type="entry name" value="HisKA"/>
    <property type="match status" value="1"/>
</dbReference>
<protein>
    <recommendedName>
        <fullName evidence="3">histidine kinase</fullName>
        <ecNumber evidence="3">2.7.13.3</ecNumber>
    </recommendedName>
</protein>
<comment type="caution">
    <text evidence="16">The sequence shown here is derived from an EMBL/GenBank/DDBJ whole genome shotgun (WGS) entry which is preliminary data.</text>
</comment>
<evidence type="ECO:0000256" key="6">
    <source>
        <dbReference type="ARBA" id="ARBA00022679"/>
    </source>
</evidence>
<dbReference type="PRINTS" id="PR00344">
    <property type="entry name" value="BCTRLSENSOR"/>
</dbReference>
<evidence type="ECO:0000256" key="4">
    <source>
        <dbReference type="ARBA" id="ARBA00022475"/>
    </source>
</evidence>
<evidence type="ECO:0000256" key="1">
    <source>
        <dbReference type="ARBA" id="ARBA00000085"/>
    </source>
</evidence>
<dbReference type="Gene3D" id="6.10.340.10">
    <property type="match status" value="1"/>
</dbReference>
<evidence type="ECO:0000256" key="10">
    <source>
        <dbReference type="ARBA" id="ARBA00023012"/>
    </source>
</evidence>
<sequence>MRWQFMAALMGIALLVLLVQDIPLSNYLRQVETDRLVTSLERDAFVLAGRSEETLETPASSATAPTEAAALTAAARGYRDSGGARVVIVNADGVAVVTSDDDQSIVGDSYASRPEIMGALGGQITSGHRYSDTLQIDLLYVTVPIVNGQDIVGAVRLTFPEQVVTDAVTRQISVLGLVALTTVVLAGIVGFIFSATVTRRLKVLQHTTERLADGDLDARADERAGAPEIRSLSVSFNRMATRLETLIEQQRTFAADASHQLRTPLTALRLRLERARELLENDAGTGIAGSAPDTGPGPGSAGAAEAAAIERLAAAEAEADRLGSIIEGLLVLSRTESSTAPVVECDVARVARERVEHWQPLAQELGLGIRYEGPDHATVCAIATAPEQIIDNYVDNALSASTSRSIDAGPEREIVVRVASLSPGWRVSVLDDGPGLSDEDCARAFDRFWRADSDAPGAASGNGLGLAIVAQLARASRAAVRLERRREGGLEASVTFDAGVHSAGP</sequence>
<evidence type="ECO:0000256" key="7">
    <source>
        <dbReference type="ARBA" id="ARBA00022692"/>
    </source>
</evidence>
<dbReference type="Pfam" id="PF02518">
    <property type="entry name" value="HATPase_c"/>
    <property type="match status" value="1"/>
</dbReference>
<dbReference type="InterPro" id="IPR050428">
    <property type="entry name" value="TCS_sensor_his_kinase"/>
</dbReference>
<dbReference type="InterPro" id="IPR036097">
    <property type="entry name" value="HisK_dim/P_sf"/>
</dbReference>
<dbReference type="SMART" id="SM00388">
    <property type="entry name" value="HisKA"/>
    <property type="match status" value="1"/>
</dbReference>
<keyword evidence="11 13" id="KW-0472">Membrane</keyword>
<dbReference type="Pfam" id="PF00672">
    <property type="entry name" value="HAMP"/>
    <property type="match status" value="1"/>
</dbReference>
<keyword evidence="17" id="KW-1185">Reference proteome</keyword>
<keyword evidence="10" id="KW-0902">Two-component regulatory system</keyword>
<dbReference type="InterPro" id="IPR029151">
    <property type="entry name" value="Sensor-like_sf"/>
</dbReference>
<organism evidence="16 17">
    <name type="scientific">Cryobacterium algoricola</name>
    <dbReference type="NCBI Taxonomy" id="1259183"/>
    <lineage>
        <taxon>Bacteria</taxon>
        <taxon>Bacillati</taxon>
        <taxon>Actinomycetota</taxon>
        <taxon>Actinomycetes</taxon>
        <taxon>Micrococcales</taxon>
        <taxon>Microbacteriaceae</taxon>
        <taxon>Cryobacterium</taxon>
    </lineage>
</organism>
<dbReference type="Gene3D" id="1.10.287.130">
    <property type="match status" value="1"/>
</dbReference>
<accession>A0ABY2IK78</accession>
<dbReference type="PANTHER" id="PTHR45436">
    <property type="entry name" value="SENSOR HISTIDINE KINASE YKOH"/>
    <property type="match status" value="1"/>
</dbReference>
<comment type="catalytic activity">
    <reaction evidence="1">
        <text>ATP + protein L-histidine = ADP + protein N-phospho-L-histidine.</text>
        <dbReference type="EC" id="2.7.13.3"/>
    </reaction>
</comment>
<feature type="domain" description="Histidine kinase" evidence="14">
    <location>
        <begin position="256"/>
        <end position="500"/>
    </location>
</feature>